<keyword evidence="1" id="KW-0472">Membrane</keyword>
<name>A0A2T5FZS2_9SPHN</name>
<keyword evidence="3" id="KW-1185">Reference proteome</keyword>
<feature type="transmembrane region" description="Helical" evidence="1">
    <location>
        <begin position="107"/>
        <end position="129"/>
    </location>
</feature>
<organism evidence="2 3">
    <name type="scientific">Sphingomonas oleivorans</name>
    <dbReference type="NCBI Taxonomy" id="1735121"/>
    <lineage>
        <taxon>Bacteria</taxon>
        <taxon>Pseudomonadati</taxon>
        <taxon>Pseudomonadota</taxon>
        <taxon>Alphaproteobacteria</taxon>
        <taxon>Sphingomonadales</taxon>
        <taxon>Sphingomonadaceae</taxon>
        <taxon>Sphingomonas</taxon>
    </lineage>
</organism>
<keyword evidence="1" id="KW-1133">Transmembrane helix</keyword>
<dbReference type="AlphaFoldDB" id="A0A2T5FZS2"/>
<evidence type="ECO:0000313" key="2">
    <source>
        <dbReference type="EMBL" id="PTQ12200.1"/>
    </source>
</evidence>
<comment type="caution">
    <text evidence="2">The sequence shown here is derived from an EMBL/GenBank/DDBJ whole genome shotgun (WGS) entry which is preliminary data.</text>
</comment>
<accession>A0A2T5FZS2</accession>
<protein>
    <recommendedName>
        <fullName evidence="4">DUF2975 domain-containing protein</fullName>
    </recommendedName>
</protein>
<evidence type="ECO:0000313" key="3">
    <source>
        <dbReference type="Proteomes" id="UP000244162"/>
    </source>
</evidence>
<evidence type="ECO:0000256" key="1">
    <source>
        <dbReference type="SAM" id="Phobius"/>
    </source>
</evidence>
<feature type="transmembrane region" description="Helical" evidence="1">
    <location>
        <begin position="24"/>
        <end position="44"/>
    </location>
</feature>
<keyword evidence="1" id="KW-0812">Transmembrane</keyword>
<dbReference type="Proteomes" id="UP000244162">
    <property type="component" value="Unassembled WGS sequence"/>
</dbReference>
<feature type="transmembrane region" description="Helical" evidence="1">
    <location>
        <begin position="141"/>
        <end position="160"/>
    </location>
</feature>
<dbReference type="RefSeq" id="WP_107967065.1">
    <property type="nucleotide sequence ID" value="NZ_NWBU01000005.1"/>
</dbReference>
<feature type="transmembrane region" description="Helical" evidence="1">
    <location>
        <begin position="56"/>
        <end position="76"/>
    </location>
</feature>
<gene>
    <name evidence="2" type="ORF">CLG96_06510</name>
</gene>
<sequence>MRKREGLIWGASVIVRIACISNRLFLLAVAIGLAATWILAGFFGRLLAEPNPEVNLPAAMTGIRLLMLIGIAMAVATDRLLVPLAKIIATARAGDPFILANAQRLQAIGWALLALQLLDIPCALLARFWPSLGSAAPSGDVSVGGWIATLMVFVLSRVFAVGSVMRDELAGTV</sequence>
<proteinExistence type="predicted"/>
<reference evidence="2 3" key="1">
    <citation type="submission" date="2017-09" db="EMBL/GenBank/DDBJ databases">
        <title>Sphingomonas panjinensis sp.nov., isolated from oil-contaminated soil.</title>
        <authorList>
            <person name="Wang L."/>
            <person name="Chen L."/>
        </authorList>
    </citation>
    <scope>NUCLEOTIDE SEQUENCE [LARGE SCALE GENOMIC DNA]</scope>
    <source>
        <strain evidence="2 3">FW-11</strain>
    </source>
</reference>
<evidence type="ECO:0008006" key="4">
    <source>
        <dbReference type="Google" id="ProtNLM"/>
    </source>
</evidence>
<dbReference type="OrthoDB" id="7349915at2"/>
<dbReference type="Pfam" id="PF11188">
    <property type="entry name" value="DUF2975"/>
    <property type="match status" value="1"/>
</dbReference>
<dbReference type="InterPro" id="IPR021354">
    <property type="entry name" value="DUF2975"/>
</dbReference>
<dbReference type="EMBL" id="NWBU01000005">
    <property type="protein sequence ID" value="PTQ12200.1"/>
    <property type="molecule type" value="Genomic_DNA"/>
</dbReference>